<dbReference type="RefSeq" id="WP_253334214.1">
    <property type="nucleotide sequence ID" value="NZ_JAMYXC010000255.1"/>
</dbReference>
<evidence type="ECO:0000313" key="3">
    <source>
        <dbReference type="Proteomes" id="UP001139477"/>
    </source>
</evidence>
<organism evidence="2 3">
    <name type="scientific">Limimaricola litoreus</name>
    <dbReference type="NCBI Taxonomy" id="2955316"/>
    <lineage>
        <taxon>Bacteria</taxon>
        <taxon>Pseudomonadati</taxon>
        <taxon>Pseudomonadota</taxon>
        <taxon>Alphaproteobacteria</taxon>
        <taxon>Rhodobacterales</taxon>
        <taxon>Paracoccaceae</taxon>
        <taxon>Limimaricola</taxon>
    </lineage>
</organism>
<feature type="signal peptide" evidence="1">
    <location>
        <begin position="1"/>
        <end position="21"/>
    </location>
</feature>
<comment type="caution">
    <text evidence="2">The sequence shown here is derived from an EMBL/GenBank/DDBJ whole genome shotgun (WGS) entry which is preliminary data.</text>
</comment>
<proteinExistence type="predicted"/>
<dbReference type="Proteomes" id="UP001139477">
    <property type="component" value="Unassembled WGS sequence"/>
</dbReference>
<protein>
    <recommendedName>
        <fullName evidence="4">Porin</fullName>
    </recommendedName>
</protein>
<sequence length="188" mass="20104">MIRLIGHALLAFVLSAGLARADGEYLQFDLGPTDSTAVGSFERDGISTGAVWSRYTDGGSLGFSTSLSRQLSLGGRPVTLRYGPSLRYDGDVRLGAKIVAENYTSTDWGGVFVIGEINSIDWSYFSMIEASRNPAGQSLALVATGDDTGYAEQSLVVAKTISGSDWRIRAGYRLQAREVFVGAALNTF</sequence>
<dbReference type="EMBL" id="JAMYXC010000255">
    <property type="protein sequence ID" value="MCP1170013.1"/>
    <property type="molecule type" value="Genomic_DNA"/>
</dbReference>
<dbReference type="AlphaFoldDB" id="A0A9X2FZK2"/>
<keyword evidence="1" id="KW-0732">Signal</keyword>
<evidence type="ECO:0008006" key="4">
    <source>
        <dbReference type="Google" id="ProtNLM"/>
    </source>
</evidence>
<name>A0A9X2FZK2_9RHOB</name>
<gene>
    <name evidence="2" type="ORF">NHG85_16015</name>
</gene>
<accession>A0A9X2FZK2</accession>
<keyword evidence="3" id="KW-1185">Reference proteome</keyword>
<feature type="chain" id="PRO_5040859596" description="Porin" evidence="1">
    <location>
        <begin position="22"/>
        <end position="188"/>
    </location>
</feature>
<evidence type="ECO:0000256" key="1">
    <source>
        <dbReference type="SAM" id="SignalP"/>
    </source>
</evidence>
<reference evidence="2" key="1">
    <citation type="submission" date="2022-06" db="EMBL/GenBank/DDBJ databases">
        <title>Limimaricola sediminis sp. nov., isolated from an intertidal sediment.</title>
        <authorList>
            <person name="Shao X."/>
        </authorList>
    </citation>
    <scope>NUCLEOTIDE SEQUENCE</scope>
    <source>
        <strain evidence="2">ASW11-118</strain>
    </source>
</reference>
<evidence type="ECO:0000313" key="2">
    <source>
        <dbReference type="EMBL" id="MCP1170013.1"/>
    </source>
</evidence>